<dbReference type="EMBL" id="JAUCGQ010000001">
    <property type="protein sequence ID" value="MDM7854827.1"/>
    <property type="molecule type" value="Genomic_DNA"/>
</dbReference>
<dbReference type="SUPFAM" id="SSF54593">
    <property type="entry name" value="Glyoxalase/Bleomycin resistance protein/Dihydroxybiphenyl dioxygenase"/>
    <property type="match status" value="1"/>
</dbReference>
<dbReference type="InterPro" id="IPR041581">
    <property type="entry name" value="Glyoxalase_6"/>
</dbReference>
<reference evidence="2 3" key="1">
    <citation type="submission" date="2023-06" db="EMBL/GenBank/DDBJ databases">
        <title>Cellulomonas sp. MW4 Whole genome sequence.</title>
        <authorList>
            <person name="Park S."/>
        </authorList>
    </citation>
    <scope>NUCLEOTIDE SEQUENCE [LARGE SCALE GENOMIC DNA]</scope>
    <source>
        <strain evidence="2 3">MW4</strain>
    </source>
</reference>
<dbReference type="Pfam" id="PF18029">
    <property type="entry name" value="Glyoxalase_6"/>
    <property type="match status" value="1"/>
</dbReference>
<evidence type="ECO:0000313" key="3">
    <source>
        <dbReference type="Proteomes" id="UP001529338"/>
    </source>
</evidence>
<dbReference type="InterPro" id="IPR029068">
    <property type="entry name" value="Glyas_Bleomycin-R_OHBP_Dase"/>
</dbReference>
<protein>
    <submittedName>
        <fullName evidence="2">VOC family protein</fullName>
    </submittedName>
</protein>
<dbReference type="Proteomes" id="UP001529338">
    <property type="component" value="Unassembled WGS sequence"/>
</dbReference>
<dbReference type="PROSITE" id="PS51819">
    <property type="entry name" value="VOC"/>
    <property type="match status" value="1"/>
</dbReference>
<name>A0ABT7SF58_9CELL</name>
<dbReference type="InterPro" id="IPR037523">
    <property type="entry name" value="VOC_core"/>
</dbReference>
<proteinExistence type="predicted"/>
<evidence type="ECO:0000313" key="2">
    <source>
        <dbReference type="EMBL" id="MDM7854827.1"/>
    </source>
</evidence>
<accession>A0ABT7SF58</accession>
<dbReference type="RefSeq" id="WP_289454649.1">
    <property type="nucleotide sequence ID" value="NZ_JAUCGQ010000001.1"/>
</dbReference>
<dbReference type="Gene3D" id="3.10.180.10">
    <property type="entry name" value="2,3-Dihydroxybiphenyl 1,2-Dioxygenase, domain 1"/>
    <property type="match status" value="1"/>
</dbReference>
<gene>
    <name evidence="2" type="ORF">QRT04_07780</name>
</gene>
<comment type="caution">
    <text evidence="2">The sequence shown here is derived from an EMBL/GenBank/DDBJ whole genome shotgun (WGS) entry which is preliminary data.</text>
</comment>
<evidence type="ECO:0000259" key="1">
    <source>
        <dbReference type="PROSITE" id="PS51819"/>
    </source>
</evidence>
<feature type="domain" description="VOC" evidence="1">
    <location>
        <begin position="4"/>
        <end position="132"/>
    </location>
</feature>
<keyword evidence="3" id="KW-1185">Reference proteome</keyword>
<sequence length="141" mass="15000">MSNLVVHFEIHASEPQTLVDFYSQLFGWTFTRFGSQDYWVIDTGEGSIDPQTRTGSGINGGLVRRRGPRPEIGGPVTGADLVIGVDGSIDSVYARGIELGAVEALPPTDMAGIGRLGYLIDPDGNVFGVISPMLSDGTRAM</sequence>
<dbReference type="PANTHER" id="PTHR33993">
    <property type="entry name" value="GLYOXALASE-RELATED"/>
    <property type="match status" value="1"/>
</dbReference>
<organism evidence="2 3">
    <name type="scientific">Cellulomonas alba</name>
    <dbReference type="NCBI Taxonomy" id="3053467"/>
    <lineage>
        <taxon>Bacteria</taxon>
        <taxon>Bacillati</taxon>
        <taxon>Actinomycetota</taxon>
        <taxon>Actinomycetes</taxon>
        <taxon>Micrococcales</taxon>
        <taxon>Cellulomonadaceae</taxon>
        <taxon>Cellulomonas</taxon>
    </lineage>
</organism>
<dbReference type="InterPro" id="IPR052164">
    <property type="entry name" value="Anthracycline_SecMetBiosynth"/>
</dbReference>